<evidence type="ECO:0000313" key="2">
    <source>
        <dbReference type="Proteomes" id="UP000637906"/>
    </source>
</evidence>
<dbReference type="AlphaFoldDB" id="A0A8J3HUQ0"/>
<accession>A0A8J3HUQ0</accession>
<reference evidence="1 2" key="1">
    <citation type="journal article" date="2021" name="Microb. Ecol.">
        <title>Candidatus Mesenet longicola: Novel Endosymbionts of Brontispa longissima that Induce Cytoplasmic Incompatibility.</title>
        <authorList>
            <person name="Takano S."/>
            <person name="Gotoh Y."/>
            <person name="Hayashi T."/>
        </authorList>
    </citation>
    <scope>NUCLEOTIDE SEQUENCE [LARGE SCALE GENOMIC DNA]</scope>
    <source>
        <strain evidence="1">L5</strain>
    </source>
</reference>
<dbReference type="EMBL" id="BNGU01000006">
    <property type="protein sequence ID" value="GHM59260.1"/>
    <property type="molecule type" value="Genomic_DNA"/>
</dbReference>
<organism evidence="1 2">
    <name type="scientific">Candidatus Mesenet longicola</name>
    <dbReference type="NCBI Taxonomy" id="1892558"/>
    <lineage>
        <taxon>Bacteria</taxon>
        <taxon>Pseudomonadati</taxon>
        <taxon>Pseudomonadota</taxon>
        <taxon>Alphaproteobacteria</taxon>
        <taxon>Rickettsiales</taxon>
        <taxon>Anaplasmataceae</taxon>
        <taxon>Candidatus Mesenet</taxon>
    </lineage>
</organism>
<dbReference type="Proteomes" id="UP000637906">
    <property type="component" value="Unassembled WGS sequence"/>
</dbReference>
<proteinExistence type="predicted"/>
<keyword evidence="2" id="KW-1185">Reference proteome</keyword>
<gene>
    <name evidence="1" type="ORF">sL5_02530</name>
</gene>
<sequence length="154" mass="17284">MSDNWFDIGISAGVCSDFEFANLAGNQFFFDTRNESGDKTNITFLKEAQALFDNANNIMQNVDMTYINNALETKAEGDYKKGCNPTISDDSIVAIFSTTDKEKIDELLTNKNLVLITEDEKCKSHLDLSSFNKLTDYDISKVLTGCQSEMQTDR</sequence>
<name>A0A8J3HUQ0_9RICK</name>
<protein>
    <submittedName>
        <fullName evidence="1">Uncharacterized protein</fullName>
    </submittedName>
</protein>
<evidence type="ECO:0000313" key="1">
    <source>
        <dbReference type="EMBL" id="GHM59260.1"/>
    </source>
</evidence>
<comment type="caution">
    <text evidence="1">The sequence shown here is derived from an EMBL/GenBank/DDBJ whole genome shotgun (WGS) entry which is preliminary data.</text>
</comment>